<proteinExistence type="predicted"/>
<accession>A0A5N6MVF2</accession>
<organism evidence="2 3">
    <name type="scientific">Mikania micrantha</name>
    <name type="common">bitter vine</name>
    <dbReference type="NCBI Taxonomy" id="192012"/>
    <lineage>
        <taxon>Eukaryota</taxon>
        <taxon>Viridiplantae</taxon>
        <taxon>Streptophyta</taxon>
        <taxon>Embryophyta</taxon>
        <taxon>Tracheophyta</taxon>
        <taxon>Spermatophyta</taxon>
        <taxon>Magnoliopsida</taxon>
        <taxon>eudicotyledons</taxon>
        <taxon>Gunneridae</taxon>
        <taxon>Pentapetalae</taxon>
        <taxon>asterids</taxon>
        <taxon>campanulids</taxon>
        <taxon>Asterales</taxon>
        <taxon>Asteraceae</taxon>
        <taxon>Asteroideae</taxon>
        <taxon>Heliantheae alliance</taxon>
        <taxon>Eupatorieae</taxon>
        <taxon>Mikania</taxon>
    </lineage>
</organism>
<keyword evidence="3" id="KW-1185">Reference proteome</keyword>
<feature type="region of interest" description="Disordered" evidence="1">
    <location>
        <begin position="1"/>
        <end position="127"/>
    </location>
</feature>
<comment type="caution">
    <text evidence="2">The sequence shown here is derived from an EMBL/GenBank/DDBJ whole genome shotgun (WGS) entry which is preliminary data.</text>
</comment>
<dbReference type="PANTHER" id="PTHR33472:SF1">
    <property type="entry name" value="EXTENSIN-RELATED"/>
    <property type="match status" value="1"/>
</dbReference>
<dbReference type="OrthoDB" id="1939627at2759"/>
<feature type="region of interest" description="Disordered" evidence="1">
    <location>
        <begin position="161"/>
        <end position="196"/>
    </location>
</feature>
<dbReference type="AlphaFoldDB" id="A0A5N6MVF2"/>
<dbReference type="PANTHER" id="PTHR33472">
    <property type="entry name" value="OS01G0106600 PROTEIN"/>
    <property type="match status" value="1"/>
</dbReference>
<evidence type="ECO:0000313" key="2">
    <source>
        <dbReference type="EMBL" id="KAD4178057.1"/>
    </source>
</evidence>
<feature type="compositionally biased region" description="Low complexity" evidence="1">
    <location>
        <begin position="40"/>
        <end position="53"/>
    </location>
</feature>
<dbReference type="Proteomes" id="UP000326396">
    <property type="component" value="Linkage Group LG4"/>
</dbReference>
<protein>
    <submittedName>
        <fullName evidence="2">Uncharacterized protein</fullName>
    </submittedName>
</protein>
<evidence type="ECO:0000313" key="3">
    <source>
        <dbReference type="Proteomes" id="UP000326396"/>
    </source>
</evidence>
<dbReference type="EMBL" id="SZYD01000014">
    <property type="protein sequence ID" value="KAD4178057.1"/>
    <property type="molecule type" value="Genomic_DNA"/>
</dbReference>
<gene>
    <name evidence="2" type="ORF">E3N88_26648</name>
</gene>
<feature type="compositionally biased region" description="Pro residues" evidence="1">
    <location>
        <begin position="21"/>
        <end position="39"/>
    </location>
</feature>
<sequence length="243" mass="26498">MATRQQGAPSRPWLRLATMVQPPPTPTQQPEQAPPPPRPGFLRPAFTPNAITPSSPPRATPSSIVPKEPRPSASPTIPRVTSTLPPPSPLLLPSPQLSTYQPEYKQKTVLTQEKKEKPNGGQGKGEILKKNSDYENIRMRIITIAGENKGAIMDLTPFSKKTRGNIKKDNPALSNDGYSKSGNDSEGKKKNLKSKMPRMRAIMNSNVQGVNNSILYNCSTSHHDPGVHLSLLRKPSGFNSGTK</sequence>
<name>A0A5N6MVF2_9ASTR</name>
<evidence type="ECO:0000256" key="1">
    <source>
        <dbReference type="SAM" id="MobiDB-lite"/>
    </source>
</evidence>
<reference evidence="2 3" key="1">
    <citation type="submission" date="2019-05" db="EMBL/GenBank/DDBJ databases">
        <title>Mikania micrantha, genome provides insights into the molecular mechanism of rapid growth.</title>
        <authorList>
            <person name="Liu B."/>
        </authorList>
    </citation>
    <scope>NUCLEOTIDE SEQUENCE [LARGE SCALE GENOMIC DNA]</scope>
    <source>
        <strain evidence="2">NLD-2019</strain>
        <tissue evidence="2">Leaf</tissue>
    </source>
</reference>
<feature type="compositionally biased region" description="Polar residues" evidence="1">
    <location>
        <begin position="172"/>
        <end position="182"/>
    </location>
</feature>